<name>A0A369VUX6_9SPHN</name>
<dbReference type="SUPFAM" id="SSF51445">
    <property type="entry name" value="(Trans)glycosidases"/>
    <property type="match status" value="1"/>
</dbReference>
<keyword evidence="10" id="KW-1185">Reference proteome</keyword>
<feature type="chain" id="PRO_5016638545" evidence="6">
    <location>
        <begin position="24"/>
        <end position="465"/>
    </location>
</feature>
<dbReference type="Pfam" id="PF17189">
    <property type="entry name" value="Glyco_hydro_30C"/>
    <property type="match status" value="1"/>
</dbReference>
<dbReference type="GO" id="GO:0006680">
    <property type="term" value="P:glucosylceramide catabolic process"/>
    <property type="evidence" value="ECO:0007669"/>
    <property type="project" value="TreeGrafter"/>
</dbReference>
<comment type="caution">
    <text evidence="9">The sequence shown here is derived from an EMBL/GenBank/DDBJ whole genome shotgun (WGS) entry which is preliminary data.</text>
</comment>
<comment type="similarity">
    <text evidence="1 4">Belongs to the glycosyl hydrolase 30 family.</text>
</comment>
<feature type="domain" description="Glycosyl hydrolase family 30 TIM-barrel" evidence="7">
    <location>
        <begin position="69"/>
        <end position="400"/>
    </location>
</feature>
<dbReference type="AlphaFoldDB" id="A0A369VUX6"/>
<evidence type="ECO:0000256" key="1">
    <source>
        <dbReference type="ARBA" id="ARBA00005382"/>
    </source>
</evidence>
<dbReference type="GO" id="GO:0016020">
    <property type="term" value="C:membrane"/>
    <property type="evidence" value="ECO:0007669"/>
    <property type="project" value="GOC"/>
</dbReference>
<evidence type="ECO:0000313" key="9">
    <source>
        <dbReference type="EMBL" id="RDE05659.1"/>
    </source>
</evidence>
<reference evidence="9 10" key="1">
    <citation type="submission" date="2018-07" db="EMBL/GenBank/DDBJ databases">
        <title>a novel species of Sphingomonas isolated from the rhizosphere soil of Araceae plant.</title>
        <authorList>
            <person name="Zhiyong W."/>
            <person name="Qinglan Z."/>
            <person name="Zhiwei F."/>
            <person name="Ding X."/>
            <person name="Gejiao W."/>
            <person name="Shixue Z."/>
        </authorList>
    </citation>
    <scope>NUCLEOTIDE SEQUENCE [LARGE SCALE GENOMIC DNA]</scope>
    <source>
        <strain evidence="9 10">WZY 27</strain>
    </source>
</reference>
<gene>
    <name evidence="9" type="ORF">DVW87_10615</name>
</gene>
<dbReference type="OrthoDB" id="9806701at2"/>
<evidence type="ECO:0000256" key="5">
    <source>
        <dbReference type="SAM" id="MobiDB-lite"/>
    </source>
</evidence>
<dbReference type="InterPro" id="IPR001139">
    <property type="entry name" value="Glyco_hydro_30"/>
</dbReference>
<sequence>MIGRLSLPLAALLLLSAAAPPPAGPRARSWQTTADGGQRLQPAPVRPAPPTAVPTVTVDADRGYQTMVGFGAAITDASAILIQQLPPPRRTALIRELFGRGVGGLGLGFTRLTIGASDFSPEHYSFDDMPAGQRDPQLARFSIAPNRAAVLPTVKAALRVNPQLLVMASPWSPPGWMKTGDSLIGGTLRPDSYEVYARYFVRYLQAYAAQGVPIRYLTIQNEPDFSPPTYPGMKWPAVDRARFVGSYLGPALERAVPATRLLEWDHNWDQPEQPETVLGDGKAARYVDGVAWHCYAGDVSAQSRVHARFPKDVFFTECSGGGWRPGWQAGFGDAIRSLMIGSTRNWARGVLLWNLALDPQGGPHKGGCGNCRGVVTIDPATGQVTRELEYYALGHLSRFVLPGAVRVESMSSPSLPAVAFRNPDGGKVLLVYNNASSPAAVTVGEGARRFAFDLPAASARTVTWR</sequence>
<accession>A0A369VUX6</accession>
<feature type="domain" description="Glycosyl hydrolase family 30 beta sandwich" evidence="8">
    <location>
        <begin position="403"/>
        <end position="462"/>
    </location>
</feature>
<dbReference type="PRINTS" id="PR00843">
    <property type="entry name" value="GLHYDRLASE30"/>
</dbReference>
<evidence type="ECO:0000259" key="7">
    <source>
        <dbReference type="Pfam" id="PF02055"/>
    </source>
</evidence>
<dbReference type="InterPro" id="IPR013780">
    <property type="entry name" value="Glyco_hydro_b"/>
</dbReference>
<dbReference type="Pfam" id="PF02055">
    <property type="entry name" value="Glyco_hydro_30"/>
    <property type="match status" value="1"/>
</dbReference>
<dbReference type="InterPro" id="IPR033453">
    <property type="entry name" value="Glyco_hydro_30_TIM-barrel"/>
</dbReference>
<keyword evidence="4" id="KW-0326">Glycosidase</keyword>
<evidence type="ECO:0000256" key="2">
    <source>
        <dbReference type="ARBA" id="ARBA00022729"/>
    </source>
</evidence>
<keyword evidence="3 4" id="KW-0378">Hydrolase</keyword>
<organism evidence="9 10">
    <name type="scientific">Sphingomonas aracearum</name>
    <dbReference type="NCBI Taxonomy" id="2283317"/>
    <lineage>
        <taxon>Bacteria</taxon>
        <taxon>Pseudomonadati</taxon>
        <taxon>Pseudomonadota</taxon>
        <taxon>Alphaproteobacteria</taxon>
        <taxon>Sphingomonadales</taxon>
        <taxon>Sphingomonadaceae</taxon>
        <taxon>Sphingomonas</taxon>
    </lineage>
</organism>
<dbReference type="InterPro" id="IPR033452">
    <property type="entry name" value="GH30_C"/>
</dbReference>
<evidence type="ECO:0000256" key="3">
    <source>
        <dbReference type="ARBA" id="ARBA00022801"/>
    </source>
</evidence>
<dbReference type="RefSeq" id="WP_114687728.1">
    <property type="nucleotide sequence ID" value="NZ_QQNB01000002.1"/>
</dbReference>
<dbReference type="Proteomes" id="UP000253918">
    <property type="component" value="Unassembled WGS sequence"/>
</dbReference>
<dbReference type="InterPro" id="IPR017853">
    <property type="entry name" value="GH"/>
</dbReference>
<feature type="signal peptide" evidence="6">
    <location>
        <begin position="1"/>
        <end position="23"/>
    </location>
</feature>
<dbReference type="Gene3D" id="2.60.40.1180">
    <property type="entry name" value="Golgi alpha-mannosidase II"/>
    <property type="match status" value="1"/>
</dbReference>
<dbReference type="GO" id="GO:0004348">
    <property type="term" value="F:glucosylceramidase activity"/>
    <property type="evidence" value="ECO:0007669"/>
    <property type="project" value="InterPro"/>
</dbReference>
<keyword evidence="2 6" id="KW-0732">Signal</keyword>
<dbReference type="PANTHER" id="PTHR11069:SF23">
    <property type="entry name" value="LYSOSOMAL ACID GLUCOSYLCERAMIDASE"/>
    <property type="match status" value="1"/>
</dbReference>
<evidence type="ECO:0000259" key="8">
    <source>
        <dbReference type="Pfam" id="PF17189"/>
    </source>
</evidence>
<dbReference type="Gene3D" id="3.20.20.80">
    <property type="entry name" value="Glycosidases"/>
    <property type="match status" value="1"/>
</dbReference>
<dbReference type="EMBL" id="QQNB01000002">
    <property type="protein sequence ID" value="RDE05659.1"/>
    <property type="molecule type" value="Genomic_DNA"/>
</dbReference>
<evidence type="ECO:0000313" key="10">
    <source>
        <dbReference type="Proteomes" id="UP000253918"/>
    </source>
</evidence>
<feature type="region of interest" description="Disordered" evidence="5">
    <location>
        <begin position="20"/>
        <end position="52"/>
    </location>
</feature>
<evidence type="ECO:0000256" key="4">
    <source>
        <dbReference type="RuleBase" id="RU361188"/>
    </source>
</evidence>
<protein>
    <submittedName>
        <fullName evidence="9">Glycosyl hydrolase</fullName>
    </submittedName>
</protein>
<evidence type="ECO:0000256" key="6">
    <source>
        <dbReference type="SAM" id="SignalP"/>
    </source>
</evidence>
<proteinExistence type="inferred from homology"/>
<dbReference type="PANTHER" id="PTHR11069">
    <property type="entry name" value="GLUCOSYLCERAMIDASE"/>
    <property type="match status" value="1"/>
</dbReference>